<accession>A0A0G2GL83</accession>
<dbReference type="PRINTS" id="PR00080">
    <property type="entry name" value="SDRFAMILY"/>
</dbReference>
<dbReference type="FunFam" id="3.40.50.720:FF:000084">
    <property type="entry name" value="Short-chain dehydrogenase reductase"/>
    <property type="match status" value="1"/>
</dbReference>
<dbReference type="PROSITE" id="PS00061">
    <property type="entry name" value="ADH_SHORT"/>
    <property type="match status" value="1"/>
</dbReference>
<dbReference type="GO" id="GO:0016616">
    <property type="term" value="F:oxidoreductase activity, acting on the CH-OH group of donors, NAD or NADP as acceptor"/>
    <property type="evidence" value="ECO:0007669"/>
    <property type="project" value="TreeGrafter"/>
</dbReference>
<name>A0A0G2GL83_9PEZI</name>
<keyword evidence="2" id="KW-0521">NADP</keyword>
<dbReference type="InterPro" id="IPR020904">
    <property type="entry name" value="Sc_DH/Rdtase_CS"/>
</dbReference>
<proteinExistence type="inferred from homology"/>
<dbReference type="PRINTS" id="PR00081">
    <property type="entry name" value="GDHRDH"/>
</dbReference>
<reference evidence="3 4" key="1">
    <citation type="submission" date="2015-03" db="EMBL/GenBank/DDBJ databases">
        <authorList>
            <person name="Morales-Cruz A."/>
            <person name="Amrine K.C."/>
            <person name="Cantu D."/>
        </authorList>
    </citation>
    <scope>NUCLEOTIDE SEQUENCE [LARGE SCALE GENOMIC DNA]</scope>
    <source>
        <strain evidence="3">DS831</strain>
    </source>
</reference>
<gene>
    <name evidence="3" type="ORF">UCDDS831_g06261</name>
</gene>
<dbReference type="InterPro" id="IPR036291">
    <property type="entry name" value="NAD(P)-bd_dom_sf"/>
</dbReference>
<dbReference type="Gene3D" id="3.40.50.720">
    <property type="entry name" value="NAD(P)-binding Rossmann-like Domain"/>
    <property type="match status" value="2"/>
</dbReference>
<dbReference type="Pfam" id="PF13561">
    <property type="entry name" value="adh_short_C2"/>
    <property type="match status" value="1"/>
</dbReference>
<sequence length="613" mass="65632">MMPRNTIHGVSPDREASQLQFLHRQLCVTPPAVSPASVNLRGRTAIVTGANVGLGLECSRQLMELGLSRLILAVRDEAKGQAAREDLTEGVRTFNIDVWKLDMSSYGSIMAFAERCKALPALDVVVLNAGVAKATLDLNPSTGHDEVVQVNYLSTALLTLLLLPIVQSKAQAQRPGRIVVVNSETAAWAAFKERSERPLLPAFDQPGFFDRQDRYYTSKLLGQLFLAELAKRVPPSVAVVNAVNPGLCYGSALHRDANSGIAGALLAAFKRAIGRSTAVGARTLTDAAANHGEETHGQYLGDCKLKPMAPLVYTEEGQKVAGVLWEETMAELSFAHVQAIITQLSHQRRIDARGIGRACALAYAAEGAAGAVMADINLGAAEITAAESRVRAAHPSFRAVAVQVNVADQASVEELVRRAVDEFGRIDYALNCAGVGVESEAEVCETDVDEFDRFLQVNVRGMLLATRQLSAAMKLQEPRPIRSSSGGQRGASRGVIVNMGSCSSYVATPRMVQYTTSKYAVLGLTRNAALDNAQHGIRVNCLCPSWVDTPMVQRAVEGAPQLQRLIEGAVPMGRIAQPEEISDAVIFLSSPRSSYVTGTGFIIDGGTTLTSKV</sequence>
<dbReference type="InterPro" id="IPR002347">
    <property type="entry name" value="SDR_fam"/>
</dbReference>
<dbReference type="CDD" id="cd05233">
    <property type="entry name" value="SDR_c"/>
    <property type="match status" value="1"/>
</dbReference>
<dbReference type="PANTHER" id="PTHR42760">
    <property type="entry name" value="SHORT-CHAIN DEHYDROGENASES/REDUCTASES FAMILY MEMBER"/>
    <property type="match status" value="1"/>
</dbReference>
<evidence type="ECO:0000256" key="1">
    <source>
        <dbReference type="ARBA" id="ARBA00006484"/>
    </source>
</evidence>
<dbReference type="Pfam" id="PF00106">
    <property type="entry name" value="adh_short"/>
    <property type="match status" value="1"/>
</dbReference>
<dbReference type="GO" id="GO:0030497">
    <property type="term" value="P:fatty acid elongation"/>
    <property type="evidence" value="ECO:0007669"/>
    <property type="project" value="TreeGrafter"/>
</dbReference>
<evidence type="ECO:0000313" key="3">
    <source>
        <dbReference type="EMBL" id="KKY17670.1"/>
    </source>
</evidence>
<comment type="caution">
    <text evidence="3">The sequence shown here is derived from an EMBL/GenBank/DDBJ whole genome shotgun (WGS) entry which is preliminary data.</text>
</comment>
<reference evidence="3 4" key="2">
    <citation type="submission" date="2015-05" db="EMBL/GenBank/DDBJ databases">
        <title>Distinctive expansion of gene families associated with plant cell wall degradation and secondary metabolism in the genomes of grapevine trunk pathogens.</title>
        <authorList>
            <person name="Lawrence D.P."/>
            <person name="Travadon R."/>
            <person name="Rolshausen P.E."/>
            <person name="Baumgartner K."/>
        </authorList>
    </citation>
    <scope>NUCLEOTIDE SEQUENCE [LARGE SCALE GENOMIC DNA]</scope>
    <source>
        <strain evidence="3">DS831</strain>
    </source>
</reference>
<comment type="similarity">
    <text evidence="1">Belongs to the short-chain dehydrogenases/reductases (SDR) family.</text>
</comment>
<organism evidence="3 4">
    <name type="scientific">Diplodia seriata</name>
    <dbReference type="NCBI Taxonomy" id="420778"/>
    <lineage>
        <taxon>Eukaryota</taxon>
        <taxon>Fungi</taxon>
        <taxon>Dikarya</taxon>
        <taxon>Ascomycota</taxon>
        <taxon>Pezizomycotina</taxon>
        <taxon>Dothideomycetes</taxon>
        <taxon>Dothideomycetes incertae sedis</taxon>
        <taxon>Botryosphaeriales</taxon>
        <taxon>Botryosphaeriaceae</taxon>
        <taxon>Diplodia</taxon>
    </lineage>
</organism>
<protein>
    <submittedName>
        <fullName evidence="3">Putative short-chain dehydrogenase reductase family</fullName>
    </submittedName>
</protein>
<dbReference type="EMBL" id="LAQI01000145">
    <property type="protein sequence ID" value="KKY17670.1"/>
    <property type="molecule type" value="Genomic_DNA"/>
</dbReference>
<dbReference type="SUPFAM" id="SSF51735">
    <property type="entry name" value="NAD(P)-binding Rossmann-fold domains"/>
    <property type="match status" value="2"/>
</dbReference>
<evidence type="ECO:0000313" key="4">
    <source>
        <dbReference type="Proteomes" id="UP000034182"/>
    </source>
</evidence>
<dbReference type="AlphaFoldDB" id="A0A0G2GL83"/>
<dbReference type="Proteomes" id="UP000034182">
    <property type="component" value="Unassembled WGS sequence"/>
</dbReference>
<evidence type="ECO:0000256" key="2">
    <source>
        <dbReference type="ARBA" id="ARBA00022857"/>
    </source>
</evidence>
<dbReference type="PANTHER" id="PTHR42760:SF122">
    <property type="entry name" value="NAD(P)-BINDING PROTEIN"/>
    <property type="match status" value="1"/>
</dbReference>